<sequence>MKENKLLSLNREELISVINKHTKVDGTLDDDIVESLKDELFSYEQSHLTNGEKYVNDLIEMVRFAVFGFDKHECKIKNCCDLSCFDCLFYFADGKDCTENRELWIDKRIHYYTISERDRMFLDYIDSKYKYMSKSTKGNVYFLKDVDDDYADVLIRCINIDFPMIEPGCKKPWKIEDLKQLQVVDNY</sequence>
<evidence type="ECO:0000313" key="1">
    <source>
        <dbReference type="EMBL" id="DAF92907.1"/>
    </source>
</evidence>
<dbReference type="EMBL" id="BK016076">
    <property type="protein sequence ID" value="DAF92907.1"/>
    <property type="molecule type" value="Genomic_DNA"/>
</dbReference>
<organism evidence="1">
    <name type="scientific">Siphoviridae sp. ctX5W26</name>
    <dbReference type="NCBI Taxonomy" id="2825540"/>
    <lineage>
        <taxon>Viruses</taxon>
        <taxon>Duplodnaviria</taxon>
        <taxon>Heunggongvirae</taxon>
        <taxon>Uroviricota</taxon>
        <taxon>Caudoviricetes</taxon>
    </lineage>
</organism>
<accession>A0A8S5UEQ7</accession>
<protein>
    <submittedName>
        <fullName evidence="1">Uncharacterized protein</fullName>
    </submittedName>
</protein>
<reference evidence="1" key="1">
    <citation type="journal article" date="2021" name="Proc. Natl. Acad. Sci. U.S.A.">
        <title>A Catalog of Tens of Thousands of Viruses from Human Metagenomes Reveals Hidden Associations with Chronic Diseases.</title>
        <authorList>
            <person name="Tisza M.J."/>
            <person name="Buck C.B."/>
        </authorList>
    </citation>
    <scope>NUCLEOTIDE SEQUENCE</scope>
    <source>
        <strain evidence="1">CtX5W26</strain>
    </source>
</reference>
<name>A0A8S5UEQ7_9CAUD</name>
<proteinExistence type="predicted"/>